<evidence type="ECO:0000256" key="3">
    <source>
        <dbReference type="ARBA" id="ARBA00023004"/>
    </source>
</evidence>
<keyword evidence="3" id="KW-0408">Iron</keyword>
<dbReference type="Gene3D" id="3.20.20.70">
    <property type="entry name" value="Aldolase class I"/>
    <property type="match status" value="1"/>
</dbReference>
<comment type="caution">
    <text evidence="6">The sequence shown here is derived from an EMBL/GenBank/DDBJ whole genome shotgun (WGS) entry which is preliminary data.</text>
</comment>
<evidence type="ECO:0000313" key="6">
    <source>
        <dbReference type="EMBL" id="GAA2003772.1"/>
    </source>
</evidence>
<accession>A0ABN2TAZ1</accession>
<dbReference type="Pfam" id="PF04055">
    <property type="entry name" value="Radical_SAM"/>
    <property type="match status" value="1"/>
</dbReference>
<dbReference type="PANTHER" id="PTHR11228">
    <property type="entry name" value="RADICAL SAM DOMAIN PROTEIN"/>
    <property type="match status" value="1"/>
</dbReference>
<dbReference type="Proteomes" id="UP001501585">
    <property type="component" value="Unassembled WGS sequence"/>
</dbReference>
<dbReference type="InterPro" id="IPR007197">
    <property type="entry name" value="rSAM"/>
</dbReference>
<dbReference type="SFLD" id="SFLDS00029">
    <property type="entry name" value="Radical_SAM"/>
    <property type="match status" value="1"/>
</dbReference>
<evidence type="ECO:0000259" key="5">
    <source>
        <dbReference type="PROSITE" id="PS51918"/>
    </source>
</evidence>
<keyword evidence="7" id="KW-1185">Reference proteome</keyword>
<keyword evidence="2" id="KW-0479">Metal-binding</keyword>
<dbReference type="PROSITE" id="PS51918">
    <property type="entry name" value="RADICAL_SAM"/>
    <property type="match status" value="1"/>
</dbReference>
<keyword evidence="4" id="KW-0411">Iron-sulfur</keyword>
<dbReference type="InterPro" id="IPR050377">
    <property type="entry name" value="Radical_SAM_PqqE_MftC-like"/>
</dbReference>
<reference evidence="6 7" key="1">
    <citation type="journal article" date="2019" name="Int. J. Syst. Evol. Microbiol.">
        <title>The Global Catalogue of Microorganisms (GCM) 10K type strain sequencing project: providing services to taxonomists for standard genome sequencing and annotation.</title>
        <authorList>
            <consortium name="The Broad Institute Genomics Platform"/>
            <consortium name="The Broad Institute Genome Sequencing Center for Infectious Disease"/>
            <person name="Wu L."/>
            <person name="Ma J."/>
        </authorList>
    </citation>
    <scope>NUCLEOTIDE SEQUENCE [LARGE SCALE GENOMIC DNA]</scope>
    <source>
        <strain evidence="6 7">JCM 15313</strain>
    </source>
</reference>
<evidence type="ECO:0000313" key="7">
    <source>
        <dbReference type="Proteomes" id="UP001501585"/>
    </source>
</evidence>
<sequence>MRTNGDDIPTYVSPDTTLRAKILDACGMTCTFCHNEGTPVLTDNRRRTRGGFISAGASGRVSIYAATNGARFLPAPMKPDQAFVDALARLRDSLELNELHLTGGEPTLHPRLPEIIGAARDVGYNVCMTSNGENGARQITACAGAGLTRVNFSIFGTTAAELAQVQHARFRDVGRAKAKITALRESIAACVDNGIKASANIVVVDKSHVERVHRLLDTYTPELSVRLLNSLDHGQASLDAIDQVLANRGATPEARYLTAGASGARTAYRLDDGRRVYVKWIRPVRLPTTCASCRFNNDTDCQEGFYGLRLYYSQEQEYLIGVCLQRMDLCLRAGDFLRHPLAHEVRRLREADYDRLIRVSSPDAIS</sequence>
<dbReference type="CDD" id="cd01335">
    <property type="entry name" value="Radical_SAM"/>
    <property type="match status" value="1"/>
</dbReference>
<evidence type="ECO:0000256" key="4">
    <source>
        <dbReference type="ARBA" id="ARBA00023014"/>
    </source>
</evidence>
<evidence type="ECO:0000256" key="1">
    <source>
        <dbReference type="ARBA" id="ARBA00022691"/>
    </source>
</evidence>
<dbReference type="SFLD" id="SFLDG01067">
    <property type="entry name" value="SPASM/twitch_domain_containing"/>
    <property type="match status" value="1"/>
</dbReference>
<keyword evidence="1" id="KW-0949">S-adenosyl-L-methionine</keyword>
<dbReference type="SUPFAM" id="SSF102114">
    <property type="entry name" value="Radical SAM enzymes"/>
    <property type="match status" value="1"/>
</dbReference>
<proteinExistence type="predicted"/>
<protein>
    <recommendedName>
        <fullName evidence="5">Radical SAM core domain-containing protein</fullName>
    </recommendedName>
</protein>
<name>A0ABN2TAZ1_9ACTN</name>
<feature type="domain" description="Radical SAM core" evidence="5">
    <location>
        <begin position="10"/>
        <end position="269"/>
    </location>
</feature>
<evidence type="ECO:0000256" key="2">
    <source>
        <dbReference type="ARBA" id="ARBA00022723"/>
    </source>
</evidence>
<dbReference type="EMBL" id="BAAAPC010000014">
    <property type="protein sequence ID" value="GAA2003772.1"/>
    <property type="molecule type" value="Genomic_DNA"/>
</dbReference>
<dbReference type="InterPro" id="IPR058240">
    <property type="entry name" value="rSAM_sf"/>
</dbReference>
<organism evidence="6 7">
    <name type="scientific">Nocardiopsis rhodophaea</name>
    <dbReference type="NCBI Taxonomy" id="280238"/>
    <lineage>
        <taxon>Bacteria</taxon>
        <taxon>Bacillati</taxon>
        <taxon>Actinomycetota</taxon>
        <taxon>Actinomycetes</taxon>
        <taxon>Streptosporangiales</taxon>
        <taxon>Nocardiopsidaceae</taxon>
        <taxon>Nocardiopsis</taxon>
    </lineage>
</organism>
<dbReference type="PANTHER" id="PTHR11228:SF7">
    <property type="entry name" value="PQQA PEPTIDE CYCLASE"/>
    <property type="match status" value="1"/>
</dbReference>
<gene>
    <name evidence="6" type="ORF">GCM10009799_33630</name>
</gene>
<dbReference type="InterPro" id="IPR013785">
    <property type="entry name" value="Aldolase_TIM"/>
</dbReference>